<keyword evidence="2" id="KW-1185">Reference proteome</keyword>
<proteinExistence type="predicted"/>
<reference evidence="2" key="1">
    <citation type="submission" date="2018-01" db="EMBL/GenBank/DDBJ databases">
        <title>Pseudomonas phages infecting Pseudomonas sp. isolated from Prunus avium.</title>
        <authorList>
            <person name="Colberg O."/>
            <person name="Carstens A.B."/>
            <person name="Kot W."/>
            <person name="Hansen L.H."/>
        </authorList>
    </citation>
    <scope>NUCLEOTIDE SEQUENCE [LARGE SCALE GENOMIC DNA]</scope>
</reference>
<dbReference type="EMBL" id="MG775260">
    <property type="protein sequence ID" value="AUV61849.1"/>
    <property type="molecule type" value="Genomic_DNA"/>
</dbReference>
<evidence type="ECO:0000313" key="1">
    <source>
        <dbReference type="EMBL" id="AUV61849.1"/>
    </source>
</evidence>
<gene>
    <name evidence="1" type="ORF">PsPhLittlefix_gp34</name>
</gene>
<name>A0A2K9VHR4_9CAUD</name>
<dbReference type="Proteomes" id="UP000240903">
    <property type="component" value="Segment"/>
</dbReference>
<protein>
    <submittedName>
        <fullName evidence="1">Uncharacterized protein</fullName>
    </submittedName>
</protein>
<organism evidence="1 2">
    <name type="scientific">Pseudomonas phage Littlefix</name>
    <dbReference type="NCBI Taxonomy" id="2079289"/>
    <lineage>
        <taxon>Viruses</taxon>
        <taxon>Duplodnaviria</taxon>
        <taxon>Heunggongvirae</taxon>
        <taxon>Uroviricota</taxon>
        <taxon>Caudoviricetes</taxon>
        <taxon>Schitoviridae</taxon>
        <taxon>Littlefixvirus</taxon>
        <taxon>Littlefixvirus littlefix</taxon>
    </lineage>
</organism>
<sequence>MSTLPDVPNNKIVSIHVQTTRLTGAGVEVISYRDKGDKATHWSIYLRKADGSVVWVSDIPIGTGHRANNYYSEAVLAAAKLSMEHKAFIEQIQ</sequence>
<evidence type="ECO:0000313" key="2">
    <source>
        <dbReference type="Proteomes" id="UP000240903"/>
    </source>
</evidence>
<accession>A0A2K9VHR4</accession>